<dbReference type="SUPFAM" id="SSF52540">
    <property type="entry name" value="P-loop containing nucleoside triphosphate hydrolases"/>
    <property type="match status" value="2"/>
</dbReference>
<feature type="domain" description="ABC transporter" evidence="5">
    <location>
        <begin position="5"/>
        <end position="209"/>
    </location>
</feature>
<keyword evidence="2" id="KW-0547">Nucleotide-binding</keyword>
<dbReference type="AlphaFoldDB" id="A0A7I0IJK1"/>
<keyword evidence="1" id="KW-0677">Repeat</keyword>
<dbReference type="CDD" id="cd03221">
    <property type="entry name" value="ABCF_EF-3"/>
    <property type="match status" value="1"/>
</dbReference>
<name>A0A7I0IJK1_9LEPT</name>
<dbReference type="InterPro" id="IPR003593">
    <property type="entry name" value="AAA+_ATPase"/>
</dbReference>
<proteinExistence type="predicted"/>
<dbReference type="Gene3D" id="3.40.50.300">
    <property type="entry name" value="P-loop containing nucleotide triphosphate hydrolases"/>
    <property type="match status" value="3"/>
</dbReference>
<organism evidence="6 7">
    <name type="scientific">Leptospira bouyouniensis</name>
    <dbReference type="NCBI Taxonomy" id="2484911"/>
    <lineage>
        <taxon>Bacteria</taxon>
        <taxon>Pseudomonadati</taxon>
        <taxon>Spirochaetota</taxon>
        <taxon>Spirochaetia</taxon>
        <taxon>Leptospirales</taxon>
        <taxon>Leptospiraceae</taxon>
        <taxon>Leptospira</taxon>
    </lineage>
</organism>
<dbReference type="Pfam" id="PF00005">
    <property type="entry name" value="ABC_tran"/>
    <property type="match status" value="2"/>
</dbReference>
<dbReference type="RefSeq" id="WP_135771771.1">
    <property type="nucleotide sequence ID" value="NZ_RQFT01000012.1"/>
</dbReference>
<dbReference type="PANTHER" id="PTHR19211">
    <property type="entry name" value="ATP-BINDING TRANSPORT PROTEIN-RELATED"/>
    <property type="match status" value="1"/>
</dbReference>
<dbReference type="InterPro" id="IPR027417">
    <property type="entry name" value="P-loop_NTPase"/>
</dbReference>
<dbReference type="Proteomes" id="UP000297641">
    <property type="component" value="Unassembled WGS sequence"/>
</dbReference>
<evidence type="ECO:0000256" key="1">
    <source>
        <dbReference type="ARBA" id="ARBA00022737"/>
    </source>
</evidence>
<dbReference type="EMBL" id="RQFT01000012">
    <property type="protein sequence ID" value="TGL03397.1"/>
    <property type="molecule type" value="Genomic_DNA"/>
</dbReference>
<reference evidence="6 7" key="1">
    <citation type="journal article" date="2019" name="PLoS Negl. Trop. Dis.">
        <title>Revisiting the worldwide diversity of Leptospira species in the environment.</title>
        <authorList>
            <person name="Vincent A.T."/>
            <person name="Schiettekatte O."/>
            <person name="Bourhy P."/>
            <person name="Veyrier F.J."/>
            <person name="Picardeau M."/>
        </authorList>
    </citation>
    <scope>NUCLEOTIDE SEQUENCE [LARGE SCALE GENOMIC DNA]</scope>
    <source>
        <strain evidence="6 7">201800273</strain>
    </source>
</reference>
<evidence type="ECO:0000313" key="7">
    <source>
        <dbReference type="Proteomes" id="UP000297641"/>
    </source>
</evidence>
<dbReference type="InterPro" id="IPR003439">
    <property type="entry name" value="ABC_transporter-like_ATP-bd"/>
</dbReference>
<dbReference type="SMART" id="SM00382">
    <property type="entry name" value="AAA"/>
    <property type="match status" value="2"/>
</dbReference>
<sequence>MSKSLRIQNGTFRYDTQSTPIFENLTVHFSPGWTGIVGRNGSGKTTLAKILLRELSLDQGKIEGAIHVLYLAQGTELEQKELSEFLNDDTKETGFWKSRLQIKIHSVEEYHTLSFGEKRKLLLSHILSKEPEVLILDEPTNHLDAKSQMILRQAILAYKGIGILISHDRSLLDELTTSCVFLEKNFIEQRPGNYSEGKRERDREAQTRIREWQSAKVERKKLEKEWKRRREEASLSHKKRSKKGLDLHDHDGRAKKDLVRVSGKDGVAGRLKNQIERRTERSAEKEKLTWETLPEKETIGIQWHNHLTKRNHLFQYDAESLVLPFLSLELQFPLKIGSYARIAITGANGSGKSSLLRYLLESFEDKQITSVYLPQEFSKRELTALLQKFRSFSEKEQAELLAIVHRLGSDPKRFLESEALSPGEGKKLALAMQIETKADVILLDEPTNHLDLKSVEALEHSLQGTQSALVFVSHDATFVKTLAREEWVLENFRLTQKHLDRI</sequence>
<keyword evidence="3 6" id="KW-0067">ATP-binding</keyword>
<evidence type="ECO:0000256" key="3">
    <source>
        <dbReference type="ARBA" id="ARBA00022840"/>
    </source>
</evidence>
<protein>
    <submittedName>
        <fullName evidence="6">ABC transporter ATP-binding protein</fullName>
    </submittedName>
</protein>
<gene>
    <name evidence="6" type="ORF">EHQ43_16640</name>
</gene>
<comment type="caution">
    <text evidence="6">The sequence shown here is derived from an EMBL/GenBank/DDBJ whole genome shotgun (WGS) entry which is preliminary data.</text>
</comment>
<evidence type="ECO:0000256" key="2">
    <source>
        <dbReference type="ARBA" id="ARBA00022741"/>
    </source>
</evidence>
<dbReference type="InterPro" id="IPR050611">
    <property type="entry name" value="ABCF"/>
</dbReference>
<dbReference type="GO" id="GO:0005524">
    <property type="term" value="F:ATP binding"/>
    <property type="evidence" value="ECO:0007669"/>
    <property type="project" value="UniProtKB-KW"/>
</dbReference>
<accession>A0A7I0IJK1</accession>
<dbReference type="GO" id="GO:0016887">
    <property type="term" value="F:ATP hydrolysis activity"/>
    <property type="evidence" value="ECO:0007669"/>
    <property type="project" value="InterPro"/>
</dbReference>
<feature type="region of interest" description="Disordered" evidence="4">
    <location>
        <begin position="228"/>
        <end position="249"/>
    </location>
</feature>
<evidence type="ECO:0000313" key="6">
    <source>
        <dbReference type="EMBL" id="TGL03397.1"/>
    </source>
</evidence>
<dbReference type="PANTHER" id="PTHR19211:SF14">
    <property type="entry name" value="ATP-BINDING CASSETTE SUB-FAMILY F MEMBER 1"/>
    <property type="match status" value="1"/>
</dbReference>
<dbReference type="PROSITE" id="PS50893">
    <property type="entry name" value="ABC_TRANSPORTER_2"/>
    <property type="match status" value="1"/>
</dbReference>
<evidence type="ECO:0000259" key="5">
    <source>
        <dbReference type="PROSITE" id="PS50893"/>
    </source>
</evidence>
<evidence type="ECO:0000256" key="4">
    <source>
        <dbReference type="SAM" id="MobiDB-lite"/>
    </source>
</evidence>